<feature type="compositionally biased region" description="Polar residues" evidence="1">
    <location>
        <begin position="163"/>
        <end position="175"/>
    </location>
</feature>
<sequence>MISIKLQASAQKLDAFREVQRSLSVMTANAPVSVSHLIQHLKEEHKCLKMDAARAEVRLQILWEDVCSEIGRFVQDMVKDRTGRIQEEANQTIAMESRHADDERERKRSRILDPEDYRQTQTADTQGIEDRSTVLEARVNRHGEMIAFLLKENEELKAKLKMPTTQAWAEPQSHSPDILTASSSGQDRSRRDSESFLYDSSNVSMGNNIERLLERLRAGYAPHAK</sequence>
<name>S7RTW6_GLOTA</name>
<accession>S7RTW6</accession>
<feature type="compositionally biased region" description="Basic and acidic residues" evidence="1">
    <location>
        <begin position="96"/>
        <end position="118"/>
    </location>
</feature>
<dbReference type="GeneID" id="19301418"/>
<dbReference type="KEGG" id="gtr:GLOTRDRAFT_126632"/>
<dbReference type="HOGENOM" id="CLU_1230052_0_0_1"/>
<dbReference type="Proteomes" id="UP000030669">
    <property type="component" value="Unassembled WGS sequence"/>
</dbReference>
<evidence type="ECO:0000313" key="3">
    <source>
        <dbReference type="Proteomes" id="UP000030669"/>
    </source>
</evidence>
<dbReference type="EMBL" id="KB469298">
    <property type="protein sequence ID" value="EPQ58140.1"/>
    <property type="molecule type" value="Genomic_DNA"/>
</dbReference>
<dbReference type="OrthoDB" id="10508104at2759"/>
<organism evidence="2 3">
    <name type="scientific">Gloeophyllum trabeum (strain ATCC 11539 / FP-39264 / Madison 617)</name>
    <name type="common">Brown rot fungus</name>
    <dbReference type="NCBI Taxonomy" id="670483"/>
    <lineage>
        <taxon>Eukaryota</taxon>
        <taxon>Fungi</taxon>
        <taxon>Dikarya</taxon>
        <taxon>Basidiomycota</taxon>
        <taxon>Agaricomycotina</taxon>
        <taxon>Agaricomycetes</taxon>
        <taxon>Gloeophyllales</taxon>
        <taxon>Gloeophyllaceae</taxon>
        <taxon>Gloeophyllum</taxon>
    </lineage>
</organism>
<reference evidence="2 3" key="1">
    <citation type="journal article" date="2012" name="Science">
        <title>The Paleozoic origin of enzymatic lignin decomposition reconstructed from 31 fungal genomes.</title>
        <authorList>
            <person name="Floudas D."/>
            <person name="Binder M."/>
            <person name="Riley R."/>
            <person name="Barry K."/>
            <person name="Blanchette R.A."/>
            <person name="Henrissat B."/>
            <person name="Martinez A.T."/>
            <person name="Otillar R."/>
            <person name="Spatafora J.W."/>
            <person name="Yadav J.S."/>
            <person name="Aerts A."/>
            <person name="Benoit I."/>
            <person name="Boyd A."/>
            <person name="Carlson A."/>
            <person name="Copeland A."/>
            <person name="Coutinho P.M."/>
            <person name="de Vries R.P."/>
            <person name="Ferreira P."/>
            <person name="Findley K."/>
            <person name="Foster B."/>
            <person name="Gaskell J."/>
            <person name="Glotzer D."/>
            <person name="Gorecki P."/>
            <person name="Heitman J."/>
            <person name="Hesse C."/>
            <person name="Hori C."/>
            <person name="Igarashi K."/>
            <person name="Jurgens J.A."/>
            <person name="Kallen N."/>
            <person name="Kersten P."/>
            <person name="Kohler A."/>
            <person name="Kuees U."/>
            <person name="Kumar T.K.A."/>
            <person name="Kuo A."/>
            <person name="LaButti K."/>
            <person name="Larrondo L.F."/>
            <person name="Lindquist E."/>
            <person name="Ling A."/>
            <person name="Lombard V."/>
            <person name="Lucas S."/>
            <person name="Lundell T."/>
            <person name="Martin R."/>
            <person name="McLaughlin D.J."/>
            <person name="Morgenstern I."/>
            <person name="Morin E."/>
            <person name="Murat C."/>
            <person name="Nagy L.G."/>
            <person name="Nolan M."/>
            <person name="Ohm R.A."/>
            <person name="Patyshakuliyeva A."/>
            <person name="Rokas A."/>
            <person name="Ruiz-Duenas F.J."/>
            <person name="Sabat G."/>
            <person name="Salamov A."/>
            <person name="Samejima M."/>
            <person name="Schmutz J."/>
            <person name="Slot J.C."/>
            <person name="St John F."/>
            <person name="Stenlid J."/>
            <person name="Sun H."/>
            <person name="Sun S."/>
            <person name="Syed K."/>
            <person name="Tsang A."/>
            <person name="Wiebenga A."/>
            <person name="Young D."/>
            <person name="Pisabarro A."/>
            <person name="Eastwood D.C."/>
            <person name="Martin F."/>
            <person name="Cullen D."/>
            <person name="Grigoriev I.V."/>
            <person name="Hibbett D.S."/>
        </authorList>
    </citation>
    <scope>NUCLEOTIDE SEQUENCE [LARGE SCALE GENOMIC DNA]</scope>
    <source>
        <strain evidence="2 3">ATCC 11539</strain>
    </source>
</reference>
<evidence type="ECO:0000256" key="1">
    <source>
        <dbReference type="SAM" id="MobiDB-lite"/>
    </source>
</evidence>
<keyword evidence="3" id="KW-1185">Reference proteome</keyword>
<feature type="region of interest" description="Disordered" evidence="1">
    <location>
        <begin position="162"/>
        <end position="201"/>
    </location>
</feature>
<dbReference type="RefSeq" id="XP_007863403.1">
    <property type="nucleotide sequence ID" value="XM_007865212.1"/>
</dbReference>
<gene>
    <name evidence="2" type="ORF">GLOTRDRAFT_126632</name>
</gene>
<feature type="region of interest" description="Disordered" evidence="1">
    <location>
        <begin position="91"/>
        <end position="131"/>
    </location>
</feature>
<protein>
    <submittedName>
        <fullName evidence="2">Uncharacterized protein</fullName>
    </submittedName>
</protein>
<evidence type="ECO:0000313" key="2">
    <source>
        <dbReference type="EMBL" id="EPQ58140.1"/>
    </source>
</evidence>
<dbReference type="AlphaFoldDB" id="S7RTW6"/>
<proteinExistence type="predicted"/>